<comment type="subcellular location">
    <subcellularLocation>
        <location evidence="1">Membrane</location>
        <topology evidence="1">Multi-pass membrane protein</topology>
    </subcellularLocation>
</comment>
<feature type="domain" description="Sodium/calcium exchanger membrane region" evidence="12">
    <location>
        <begin position="537"/>
        <end position="685"/>
    </location>
</feature>
<feature type="transmembrane region" description="Helical" evidence="10">
    <location>
        <begin position="600"/>
        <end position="625"/>
    </location>
</feature>
<dbReference type="EMBL" id="CP031039">
    <property type="protein sequence ID" value="QDZ21618.1"/>
    <property type="molecule type" value="Genomic_DNA"/>
</dbReference>
<keyword evidence="7" id="KW-0406">Ion transport</keyword>
<accession>A0A5B8MLT4</accession>
<dbReference type="InterPro" id="IPR051359">
    <property type="entry name" value="CaCA_antiporter"/>
</dbReference>
<sequence length="699" mass="75805">MRRAALGVALACLVILSGGLDRAEAGVVGNDSSSEGEGPDCTASYLRRELASNAERCEYVKDSCPSDGILEYYKIYYCSIIGTGEETSGVVRQVAFFVGLGVGLVVLFRVLGTTADDYFAPTLTELCREMGLPPRFAGVTFLALASGAPDVSSTFAAIRGGNYSLSLGALSGAAIFVTCFVSGSVVLVGNGAKARGALCRDVIMLMSTICMVLYIFVRGKIDKSQAIFFVILYFAFAAIVLIADLWHRRKVIIPAVTEGSRMMVRRLSTMGRGSVALEKSLVDDMGAVLIEERDGLGEGGRMEPAERPRRPSETELVEQGAMSTESDTETDSDEEDGEWKHQNRLYKQQMYKAIEREGEEGDGSVGGDEEDLARDTYLPLVDGREVLLEPLSDKAVISPKEFFFQFYHKSHESIHAILYKMRHEGWAFFKEENFVSKVLIILEIPFTIARTLTIPAVDGEMYFKPFFVASCTGLPFWVLYNTCAGGKLSRANWIAVVLTAMASTFLGMSTLLYAPAKNPPMLKFGTKFPFGLAVICLVSFVLAALWIDLIATELVSVITFVGSITAIDQSILGLTVIAWGNSIGDYSSNLAMAKRGLGNVSMTASFAGPVFNILVGLGFGFIFYFNLNGVYEKEVGIPTATALAFCCIVLNALGMLAAGVLNNFHIPRRYGYVPIAVYGVYLVAASILVATKTELPYLT</sequence>
<evidence type="ECO:0000256" key="6">
    <source>
        <dbReference type="ARBA" id="ARBA00023136"/>
    </source>
</evidence>
<feature type="chain" id="PRO_5022760283" evidence="11">
    <location>
        <begin position="26"/>
        <end position="699"/>
    </location>
</feature>
<evidence type="ECO:0000256" key="10">
    <source>
        <dbReference type="SAM" id="Phobius"/>
    </source>
</evidence>
<evidence type="ECO:0000256" key="1">
    <source>
        <dbReference type="ARBA" id="ARBA00004141"/>
    </source>
</evidence>
<dbReference type="InterPro" id="IPR004837">
    <property type="entry name" value="NaCa_Exmemb"/>
</dbReference>
<feature type="transmembrane region" description="Helical" evidence="10">
    <location>
        <begin position="227"/>
        <end position="246"/>
    </location>
</feature>
<dbReference type="InterPro" id="IPR044880">
    <property type="entry name" value="NCX_ion-bd_dom_sf"/>
</dbReference>
<evidence type="ECO:0000256" key="11">
    <source>
        <dbReference type="SAM" id="SignalP"/>
    </source>
</evidence>
<name>A0A5B8MLT4_9CHLO</name>
<dbReference type="GO" id="GO:0016020">
    <property type="term" value="C:membrane"/>
    <property type="evidence" value="ECO:0007669"/>
    <property type="project" value="UniProtKB-SubCell"/>
</dbReference>
<evidence type="ECO:0000256" key="8">
    <source>
        <dbReference type="ARBA" id="ARBA00038187"/>
    </source>
</evidence>
<dbReference type="Pfam" id="PF01699">
    <property type="entry name" value="Na_Ca_ex"/>
    <property type="match status" value="2"/>
</dbReference>
<dbReference type="Proteomes" id="UP000316726">
    <property type="component" value="Chromosome 6"/>
</dbReference>
<evidence type="ECO:0000256" key="7">
    <source>
        <dbReference type="ARBA" id="ARBA00023201"/>
    </source>
</evidence>
<feature type="compositionally biased region" description="Acidic residues" evidence="9">
    <location>
        <begin position="326"/>
        <end position="337"/>
    </location>
</feature>
<feature type="transmembrane region" description="Helical" evidence="10">
    <location>
        <begin position="557"/>
        <end position="579"/>
    </location>
</feature>
<feature type="domain" description="Sodium/calcium exchanger membrane region" evidence="12">
    <location>
        <begin position="101"/>
        <end position="241"/>
    </location>
</feature>
<dbReference type="GO" id="GO:0008324">
    <property type="term" value="F:monoatomic cation transmembrane transporter activity"/>
    <property type="evidence" value="ECO:0007669"/>
    <property type="project" value="TreeGrafter"/>
</dbReference>
<feature type="region of interest" description="Disordered" evidence="9">
    <location>
        <begin position="296"/>
        <end position="341"/>
    </location>
</feature>
<evidence type="ECO:0000256" key="5">
    <source>
        <dbReference type="ARBA" id="ARBA00023053"/>
    </source>
</evidence>
<dbReference type="OrthoDB" id="407410at2759"/>
<keyword evidence="3 10" id="KW-0812">Transmembrane</keyword>
<keyword evidence="7" id="KW-0739">Sodium transport</keyword>
<keyword evidence="2" id="KW-0813">Transport</keyword>
<dbReference type="PANTHER" id="PTHR12266">
    <property type="entry name" value="NA+/CA2+ K+ INDEPENDENT EXCHANGER"/>
    <property type="match status" value="1"/>
</dbReference>
<dbReference type="STRING" id="1764295.A0A5B8MLT4"/>
<dbReference type="GO" id="GO:0006814">
    <property type="term" value="P:sodium ion transport"/>
    <property type="evidence" value="ECO:0007669"/>
    <property type="project" value="UniProtKB-KW"/>
</dbReference>
<feature type="transmembrane region" description="Helical" evidence="10">
    <location>
        <begin position="670"/>
        <end position="690"/>
    </location>
</feature>
<evidence type="ECO:0000256" key="4">
    <source>
        <dbReference type="ARBA" id="ARBA00022989"/>
    </source>
</evidence>
<reference evidence="13 14" key="1">
    <citation type="submission" date="2018-07" db="EMBL/GenBank/DDBJ databases">
        <title>The complete nuclear genome of the prasinophyte Chloropicon primus (CCMP1205).</title>
        <authorList>
            <person name="Pombert J.-F."/>
            <person name="Otis C."/>
            <person name="Turmel M."/>
            <person name="Lemieux C."/>
        </authorList>
    </citation>
    <scope>NUCLEOTIDE SEQUENCE [LARGE SCALE GENOMIC DNA]</scope>
    <source>
        <strain evidence="13 14">CCMP1205</strain>
    </source>
</reference>
<keyword evidence="5" id="KW-0915">Sodium</keyword>
<dbReference type="Gene3D" id="1.20.1420.30">
    <property type="entry name" value="NCX, central ion-binding region"/>
    <property type="match status" value="2"/>
</dbReference>
<keyword evidence="11" id="KW-0732">Signal</keyword>
<evidence type="ECO:0000313" key="13">
    <source>
        <dbReference type="EMBL" id="QDZ21618.1"/>
    </source>
</evidence>
<evidence type="ECO:0000256" key="9">
    <source>
        <dbReference type="SAM" id="MobiDB-lite"/>
    </source>
</evidence>
<keyword evidence="4 10" id="KW-1133">Transmembrane helix</keyword>
<feature type="transmembrane region" description="Helical" evidence="10">
    <location>
        <begin position="136"/>
        <end position="158"/>
    </location>
</feature>
<protein>
    <submittedName>
        <fullName evidence="13">Sodium/calcium exchanger protein</fullName>
    </submittedName>
</protein>
<organism evidence="13 14">
    <name type="scientific">Chloropicon primus</name>
    <dbReference type="NCBI Taxonomy" id="1764295"/>
    <lineage>
        <taxon>Eukaryota</taxon>
        <taxon>Viridiplantae</taxon>
        <taxon>Chlorophyta</taxon>
        <taxon>Chloropicophyceae</taxon>
        <taxon>Chloropicales</taxon>
        <taxon>Chloropicaceae</taxon>
        <taxon>Chloropicon</taxon>
    </lineage>
</organism>
<evidence type="ECO:0000256" key="3">
    <source>
        <dbReference type="ARBA" id="ARBA00022692"/>
    </source>
</evidence>
<feature type="transmembrane region" description="Helical" evidence="10">
    <location>
        <begin position="637"/>
        <end position="658"/>
    </location>
</feature>
<evidence type="ECO:0000256" key="2">
    <source>
        <dbReference type="ARBA" id="ARBA00022448"/>
    </source>
</evidence>
<feature type="transmembrane region" description="Helical" evidence="10">
    <location>
        <begin position="170"/>
        <end position="190"/>
    </location>
</feature>
<evidence type="ECO:0000313" key="14">
    <source>
        <dbReference type="Proteomes" id="UP000316726"/>
    </source>
</evidence>
<keyword evidence="6 10" id="KW-0472">Membrane</keyword>
<dbReference type="PANTHER" id="PTHR12266:SF0">
    <property type="entry name" value="MITOCHONDRIAL SODIUM_CALCIUM EXCHANGER PROTEIN"/>
    <property type="match status" value="1"/>
</dbReference>
<feature type="transmembrane region" description="Helical" evidence="10">
    <location>
        <begin position="202"/>
        <end position="221"/>
    </location>
</feature>
<comment type="similarity">
    <text evidence="8">Belongs to the Ca(2+):cation antiporter (CaCA) (TC 2.A.19) family. Cation/calcium exchanger (CCX) subfamily.</text>
</comment>
<feature type="transmembrane region" description="Helical" evidence="10">
    <location>
        <begin position="492"/>
        <end position="516"/>
    </location>
</feature>
<proteinExistence type="inferred from homology"/>
<feature type="signal peptide" evidence="11">
    <location>
        <begin position="1"/>
        <end position="25"/>
    </location>
</feature>
<dbReference type="AlphaFoldDB" id="A0A5B8MLT4"/>
<evidence type="ECO:0000259" key="12">
    <source>
        <dbReference type="Pfam" id="PF01699"/>
    </source>
</evidence>
<feature type="transmembrane region" description="Helical" evidence="10">
    <location>
        <begin position="528"/>
        <end position="551"/>
    </location>
</feature>
<feature type="transmembrane region" description="Helical" evidence="10">
    <location>
        <begin position="94"/>
        <end position="115"/>
    </location>
</feature>
<feature type="compositionally biased region" description="Basic and acidic residues" evidence="9">
    <location>
        <begin position="296"/>
        <end position="313"/>
    </location>
</feature>
<keyword evidence="14" id="KW-1185">Reference proteome</keyword>
<gene>
    <name evidence="13" type="ORF">A3770_06p41360</name>
</gene>